<sequence length="157" mass="17331">MEGEDNLRNTPEPQITDGCGEEGEDSVSSVILELITEVYASRRFKMSELVHFKSKEIDLKEMGAITNLCPLKASKVRIQDPFGAEFMTQGLPCNFGEARILMVLDPLNGSRPFRCVFCTMGASNSPHGLQTADGEPRTVGPQNIKMAKYGHISKKDH</sequence>
<proteinExistence type="predicted"/>
<accession>A0A9Q3JQR8</accession>
<gene>
    <name evidence="2" type="ORF">O181_107383</name>
</gene>
<dbReference type="AlphaFoldDB" id="A0A9Q3JQR8"/>
<feature type="region of interest" description="Disordered" evidence="1">
    <location>
        <begin position="1"/>
        <end position="24"/>
    </location>
</feature>
<evidence type="ECO:0000313" key="3">
    <source>
        <dbReference type="Proteomes" id="UP000765509"/>
    </source>
</evidence>
<protein>
    <submittedName>
        <fullName evidence="2">Uncharacterized protein</fullName>
    </submittedName>
</protein>
<organism evidence="2 3">
    <name type="scientific">Austropuccinia psidii MF-1</name>
    <dbReference type="NCBI Taxonomy" id="1389203"/>
    <lineage>
        <taxon>Eukaryota</taxon>
        <taxon>Fungi</taxon>
        <taxon>Dikarya</taxon>
        <taxon>Basidiomycota</taxon>
        <taxon>Pucciniomycotina</taxon>
        <taxon>Pucciniomycetes</taxon>
        <taxon>Pucciniales</taxon>
        <taxon>Sphaerophragmiaceae</taxon>
        <taxon>Austropuccinia</taxon>
    </lineage>
</organism>
<dbReference type="Proteomes" id="UP000765509">
    <property type="component" value="Unassembled WGS sequence"/>
</dbReference>
<keyword evidence="3" id="KW-1185">Reference proteome</keyword>
<reference evidence="2" key="1">
    <citation type="submission" date="2021-03" db="EMBL/GenBank/DDBJ databases">
        <title>Draft genome sequence of rust myrtle Austropuccinia psidii MF-1, a brazilian biotype.</title>
        <authorList>
            <person name="Quecine M.C."/>
            <person name="Pachon D.M.R."/>
            <person name="Bonatelli M.L."/>
            <person name="Correr F.H."/>
            <person name="Franceschini L.M."/>
            <person name="Leite T.F."/>
            <person name="Margarido G.R.A."/>
            <person name="Almeida C.A."/>
            <person name="Ferrarezi J.A."/>
            <person name="Labate C.A."/>
        </authorList>
    </citation>
    <scope>NUCLEOTIDE SEQUENCE</scope>
    <source>
        <strain evidence="2">MF-1</strain>
    </source>
</reference>
<evidence type="ECO:0000313" key="2">
    <source>
        <dbReference type="EMBL" id="MBW0567668.1"/>
    </source>
</evidence>
<comment type="caution">
    <text evidence="2">The sequence shown here is derived from an EMBL/GenBank/DDBJ whole genome shotgun (WGS) entry which is preliminary data.</text>
</comment>
<dbReference type="EMBL" id="AVOT02081220">
    <property type="protein sequence ID" value="MBW0567668.1"/>
    <property type="molecule type" value="Genomic_DNA"/>
</dbReference>
<evidence type="ECO:0000256" key="1">
    <source>
        <dbReference type="SAM" id="MobiDB-lite"/>
    </source>
</evidence>
<name>A0A9Q3JQR8_9BASI</name>